<sequence length="267" mass="26851">MRAPVSVRRGAMIAVGIGLAFASSACSGDDSSSTPPTTRTLASQQSAAPDLSRFPQLPAPAAPASATVSCSYAPAGQASKPVQPPSTDGVSTAGTVGVAMTTSQGPIGLTLDRAEAPCTVNSFASLAQQGYFDDTPCHRLVTSAGLQVLQCGDPSGAGNGGPGYRFANEYPTTAYAEADPAAQEGMLYPRGTIAMANSGPGGTNGSQFFLVYEDSVLPPQYTVFGTISDEGLTTIEKIAADGDDGSMSAGGGKPNTPVQIETVTISS</sequence>
<evidence type="ECO:0000313" key="5">
    <source>
        <dbReference type="EMBL" id="MFC7450240.1"/>
    </source>
</evidence>
<accession>A0ABW2S284</accession>
<dbReference type="RefSeq" id="WP_378407947.1">
    <property type="nucleotide sequence ID" value="NZ_JBHTCS010000024.1"/>
</dbReference>
<dbReference type="Proteomes" id="UP001596484">
    <property type="component" value="Unassembled WGS sequence"/>
</dbReference>
<feature type="domain" description="PPIase cyclophilin-type" evidence="4">
    <location>
        <begin position="105"/>
        <end position="265"/>
    </location>
</feature>
<dbReference type="CDD" id="cd00317">
    <property type="entry name" value="cyclophilin"/>
    <property type="match status" value="1"/>
</dbReference>
<keyword evidence="5" id="KW-0413">Isomerase</keyword>
<evidence type="ECO:0000256" key="2">
    <source>
        <dbReference type="SAM" id="MobiDB-lite"/>
    </source>
</evidence>
<comment type="caution">
    <text evidence="5">The sequence shown here is derived from an EMBL/GenBank/DDBJ whole genome shotgun (WGS) entry which is preliminary data.</text>
</comment>
<dbReference type="GO" id="GO:0003755">
    <property type="term" value="F:peptidyl-prolyl cis-trans isomerase activity"/>
    <property type="evidence" value="ECO:0007669"/>
    <property type="project" value="UniProtKB-EC"/>
</dbReference>
<dbReference type="EMBL" id="JBHTCS010000024">
    <property type="protein sequence ID" value="MFC7450240.1"/>
    <property type="molecule type" value="Genomic_DNA"/>
</dbReference>
<keyword evidence="3" id="KW-0732">Signal</keyword>
<feature type="region of interest" description="Disordered" evidence="2">
    <location>
        <begin position="26"/>
        <end position="60"/>
    </location>
</feature>
<proteinExistence type="predicted"/>
<evidence type="ECO:0000313" key="6">
    <source>
        <dbReference type="Proteomes" id="UP001596484"/>
    </source>
</evidence>
<evidence type="ECO:0000256" key="3">
    <source>
        <dbReference type="SAM" id="SignalP"/>
    </source>
</evidence>
<dbReference type="InterPro" id="IPR044666">
    <property type="entry name" value="Cyclophilin_A-like"/>
</dbReference>
<dbReference type="InterPro" id="IPR002130">
    <property type="entry name" value="Cyclophilin-type_PPIase_dom"/>
</dbReference>
<evidence type="ECO:0000256" key="1">
    <source>
        <dbReference type="ARBA" id="ARBA00002388"/>
    </source>
</evidence>
<gene>
    <name evidence="5" type="ORF">ACFQS9_20295</name>
</gene>
<dbReference type="Pfam" id="PF00160">
    <property type="entry name" value="Pro_isomerase"/>
    <property type="match status" value="1"/>
</dbReference>
<feature type="compositionally biased region" description="Low complexity" evidence="2">
    <location>
        <begin position="26"/>
        <end position="38"/>
    </location>
</feature>
<keyword evidence="6" id="KW-1185">Reference proteome</keyword>
<feature type="region of interest" description="Disordered" evidence="2">
    <location>
        <begin position="74"/>
        <end position="93"/>
    </location>
</feature>
<evidence type="ECO:0000259" key="4">
    <source>
        <dbReference type="PROSITE" id="PS50072"/>
    </source>
</evidence>
<dbReference type="InterPro" id="IPR029000">
    <property type="entry name" value="Cyclophilin-like_dom_sf"/>
</dbReference>
<name>A0ABW2S284_9NOCA</name>
<organism evidence="5 6">
    <name type="scientific">Rhodococcus daqingensis</name>
    <dbReference type="NCBI Taxonomy" id="2479363"/>
    <lineage>
        <taxon>Bacteria</taxon>
        <taxon>Bacillati</taxon>
        <taxon>Actinomycetota</taxon>
        <taxon>Actinomycetes</taxon>
        <taxon>Mycobacteriales</taxon>
        <taxon>Nocardiaceae</taxon>
        <taxon>Rhodococcus</taxon>
    </lineage>
</organism>
<reference evidence="6" key="1">
    <citation type="journal article" date="2019" name="Int. J. Syst. Evol. Microbiol.">
        <title>The Global Catalogue of Microorganisms (GCM) 10K type strain sequencing project: providing services to taxonomists for standard genome sequencing and annotation.</title>
        <authorList>
            <consortium name="The Broad Institute Genomics Platform"/>
            <consortium name="The Broad Institute Genome Sequencing Center for Infectious Disease"/>
            <person name="Wu L."/>
            <person name="Ma J."/>
        </authorList>
    </citation>
    <scope>NUCLEOTIDE SEQUENCE [LARGE SCALE GENOMIC DNA]</scope>
    <source>
        <strain evidence="6">ICMP 19430</strain>
    </source>
</reference>
<feature type="chain" id="PRO_5045614820" evidence="3">
    <location>
        <begin position="28"/>
        <end position="267"/>
    </location>
</feature>
<protein>
    <submittedName>
        <fullName evidence="5">Peptidylprolyl isomerase</fullName>
        <ecNumber evidence="5">5.2.1.8</ecNumber>
    </submittedName>
</protein>
<dbReference type="PANTHER" id="PTHR45625:SF3">
    <property type="entry name" value="PEPTIDYL-PROLYL CIS-TRANS ISOMERASE B-RELATED"/>
    <property type="match status" value="1"/>
</dbReference>
<dbReference type="PROSITE" id="PS50072">
    <property type="entry name" value="CSA_PPIASE_2"/>
    <property type="match status" value="1"/>
</dbReference>
<dbReference type="PROSITE" id="PS51257">
    <property type="entry name" value="PROKAR_LIPOPROTEIN"/>
    <property type="match status" value="1"/>
</dbReference>
<feature type="signal peptide" evidence="3">
    <location>
        <begin position="1"/>
        <end position="27"/>
    </location>
</feature>
<dbReference type="Gene3D" id="2.40.100.10">
    <property type="entry name" value="Cyclophilin-like"/>
    <property type="match status" value="1"/>
</dbReference>
<dbReference type="EC" id="5.2.1.8" evidence="5"/>
<comment type="function">
    <text evidence="1">PPIases accelerate the folding of proteins. It catalyzes the cis-trans isomerization of proline imidic peptide bonds in oligopeptides.</text>
</comment>
<dbReference type="SUPFAM" id="SSF50891">
    <property type="entry name" value="Cyclophilin-like"/>
    <property type="match status" value="1"/>
</dbReference>
<dbReference type="PANTHER" id="PTHR45625">
    <property type="entry name" value="PEPTIDYL-PROLYL CIS-TRANS ISOMERASE-RELATED"/>
    <property type="match status" value="1"/>
</dbReference>